<sequence length="793" mass="87872">MDQQIEEAARDRALREEFGRVHERIDDLIRDNEARDKGIKREFRNVHEKMDSVFSQVDERFCRADDRMDKMSQKLEDECIICELQDGKNWNQLKTLLKHYNLEKATIRLVNYGELYDSSDSDNDSDISSRFYSSDRELDRAIESNPFAAMSSLGRHLGVDTDSLYDRVTQLEFQQKKGTVKRPAEDAGSVRKMIRDLVTGALQPGSFTRADPLLDDDSEGKHTKLEWEVDSEKFKRETAHLRLRDTEKAISPRAASDKDIGEIANRRTWSYISIFYHIIATMTIVDWQQKAQLKQSEAASKIPSEWRISSDILNAISNESKVLDIPAKCGILSAREIDITEKYDATDFLQKLASGELTAVEVTTAFCLTETFFDQALARARQLDDHLAATGRTETFNVAGVPTSLGFVSYLDRPAPTTNSALVDILLAAGAVLYVKTNVPQTMMTADSHNNLFGRTLNPYRRNLTAGGSSGGEGALIALRGSVLGIGTDIAGSIRIPALCCGTIGFKPSVGQVPYAGQTPAGRAGMVGIAPVAGPLCHSIRDAELLLRTVFNTQPEDLDDGVVGFPWCDAPAKDVLTIGVMAEDPKYPIHPPMQRTLALAVKKLAAAGHRIIDLSGKLPSIADACELSFRYFNMDPDRTALKKISDSGEPPIPSLRVTYNLDEPGPEPTLRELYDMNVTQGEVTAEMRKAFLENQLDVIIGPGYQSCAVPHDTYGSPPYTVLFNLIDYPSCVLPFCKAEEAADAEFVRDVQYLPAYKPKEVEGAPCHVQIIGRRLKDEALVQHAMVIESILLK</sequence>
<comment type="similarity">
    <text evidence="2">Belongs to the amidase family.</text>
</comment>
<dbReference type="PANTHER" id="PTHR46072">
    <property type="entry name" value="AMIDASE-RELATED-RELATED"/>
    <property type="match status" value="1"/>
</dbReference>
<dbReference type="PROSITE" id="PS00571">
    <property type="entry name" value="AMIDASES"/>
    <property type="match status" value="1"/>
</dbReference>
<evidence type="ECO:0000256" key="4">
    <source>
        <dbReference type="ARBA" id="ARBA00022801"/>
    </source>
</evidence>
<reference evidence="6" key="1">
    <citation type="submission" date="2020-06" db="EMBL/GenBank/DDBJ databases">
        <title>Draft genome sequences of strains closely related to Aspergillus parafelis and Aspergillus hiratsukae.</title>
        <authorList>
            <person name="Dos Santos R.A.C."/>
            <person name="Rivero-Menendez O."/>
            <person name="Steenwyk J.L."/>
            <person name="Mead M.E."/>
            <person name="Goldman G.H."/>
            <person name="Alastruey-Izquierdo A."/>
            <person name="Rokas A."/>
        </authorList>
    </citation>
    <scope>NUCLEOTIDE SEQUENCE</scope>
    <source>
        <strain evidence="6">CNM-CM6106</strain>
    </source>
</reference>
<proteinExistence type="inferred from homology"/>
<dbReference type="InterPro" id="IPR036928">
    <property type="entry name" value="AS_sf"/>
</dbReference>
<dbReference type="EC" id="3.5.1.4" evidence="3"/>
<feature type="domain" description="Amidase" evidence="5">
    <location>
        <begin position="367"/>
        <end position="780"/>
    </location>
</feature>
<evidence type="ECO:0000313" key="6">
    <source>
        <dbReference type="EMBL" id="KAF7158678.1"/>
    </source>
</evidence>
<comment type="catalytic activity">
    <reaction evidence="1">
        <text>a monocarboxylic acid amide + H2O = a monocarboxylate + NH4(+)</text>
        <dbReference type="Rhea" id="RHEA:12020"/>
        <dbReference type="ChEBI" id="CHEBI:15377"/>
        <dbReference type="ChEBI" id="CHEBI:28938"/>
        <dbReference type="ChEBI" id="CHEBI:35757"/>
        <dbReference type="ChEBI" id="CHEBI:83628"/>
        <dbReference type="EC" id="3.5.1.4"/>
    </reaction>
</comment>
<dbReference type="SUPFAM" id="SSF75304">
    <property type="entry name" value="Amidase signature (AS) enzymes"/>
    <property type="match status" value="1"/>
</dbReference>
<dbReference type="Pfam" id="PF01425">
    <property type="entry name" value="Amidase"/>
    <property type="match status" value="1"/>
</dbReference>
<dbReference type="EMBL" id="JACBAF010002286">
    <property type="protein sequence ID" value="KAF7158678.1"/>
    <property type="molecule type" value="Genomic_DNA"/>
</dbReference>
<dbReference type="AlphaFoldDB" id="A0A8H6PPY1"/>
<evidence type="ECO:0000256" key="3">
    <source>
        <dbReference type="ARBA" id="ARBA00012922"/>
    </source>
</evidence>
<evidence type="ECO:0000256" key="2">
    <source>
        <dbReference type="ARBA" id="ARBA00009199"/>
    </source>
</evidence>
<dbReference type="Gene3D" id="3.90.1300.10">
    <property type="entry name" value="Amidase signature (AS) domain"/>
    <property type="match status" value="1"/>
</dbReference>
<dbReference type="InterPro" id="IPR020556">
    <property type="entry name" value="Amidase_CS"/>
</dbReference>
<accession>A0A8H6PPY1</accession>
<dbReference type="InterPro" id="IPR023631">
    <property type="entry name" value="Amidase_dom"/>
</dbReference>
<keyword evidence="4" id="KW-0378">Hydrolase</keyword>
<name>A0A8H6PPY1_9EURO</name>
<gene>
    <name evidence="6" type="ORF">CNMCM6106_005468</name>
</gene>
<protein>
    <recommendedName>
        <fullName evidence="3">amidase</fullName>
        <ecNumber evidence="3">3.5.1.4</ecNumber>
    </recommendedName>
</protein>
<comment type="caution">
    <text evidence="6">The sequence shown here is derived from an EMBL/GenBank/DDBJ whole genome shotgun (WGS) entry which is preliminary data.</text>
</comment>
<evidence type="ECO:0000259" key="5">
    <source>
        <dbReference type="Pfam" id="PF01425"/>
    </source>
</evidence>
<dbReference type="GO" id="GO:0004040">
    <property type="term" value="F:amidase activity"/>
    <property type="evidence" value="ECO:0007669"/>
    <property type="project" value="UniProtKB-EC"/>
</dbReference>
<evidence type="ECO:0000256" key="1">
    <source>
        <dbReference type="ARBA" id="ARBA00001311"/>
    </source>
</evidence>
<organism evidence="6 7">
    <name type="scientific">Aspergillus hiratsukae</name>
    <dbReference type="NCBI Taxonomy" id="1194566"/>
    <lineage>
        <taxon>Eukaryota</taxon>
        <taxon>Fungi</taxon>
        <taxon>Dikarya</taxon>
        <taxon>Ascomycota</taxon>
        <taxon>Pezizomycotina</taxon>
        <taxon>Eurotiomycetes</taxon>
        <taxon>Eurotiomycetidae</taxon>
        <taxon>Eurotiales</taxon>
        <taxon>Aspergillaceae</taxon>
        <taxon>Aspergillus</taxon>
        <taxon>Aspergillus subgen. Fumigati</taxon>
    </lineage>
</organism>
<dbReference type="Proteomes" id="UP000662466">
    <property type="component" value="Unassembled WGS sequence"/>
</dbReference>
<evidence type="ECO:0000313" key="7">
    <source>
        <dbReference type="Proteomes" id="UP000662466"/>
    </source>
</evidence>
<dbReference type="PANTHER" id="PTHR46072:SF5">
    <property type="entry name" value="GENERAL AMIDASE-C"/>
    <property type="match status" value="1"/>
</dbReference>